<feature type="region of interest" description="Disordered" evidence="1">
    <location>
        <begin position="354"/>
        <end position="380"/>
    </location>
</feature>
<keyword evidence="2" id="KW-0812">Transmembrane</keyword>
<keyword evidence="2" id="KW-0472">Membrane</keyword>
<comment type="caution">
    <text evidence="3">The sequence shown here is derived from an EMBL/GenBank/DDBJ whole genome shotgun (WGS) entry which is preliminary data.</text>
</comment>
<dbReference type="RefSeq" id="WP_052112698.1">
    <property type="nucleotide sequence ID" value="NZ_AVPL01000012.1"/>
</dbReference>
<gene>
    <name evidence="3" type="ORF">N801_04445</name>
</gene>
<dbReference type="OrthoDB" id="9811974at2"/>
<proteinExistence type="predicted"/>
<protein>
    <submittedName>
        <fullName evidence="3">Uncharacterized protein</fullName>
    </submittedName>
</protein>
<dbReference type="AlphaFoldDB" id="A0A0A0K0C1"/>
<organism evidence="3 4">
    <name type="scientific">Knoellia aerolata DSM 18566</name>
    <dbReference type="NCBI Taxonomy" id="1385519"/>
    <lineage>
        <taxon>Bacteria</taxon>
        <taxon>Bacillati</taxon>
        <taxon>Actinomycetota</taxon>
        <taxon>Actinomycetes</taxon>
        <taxon>Micrococcales</taxon>
        <taxon>Intrasporangiaceae</taxon>
        <taxon>Knoellia</taxon>
    </lineage>
</organism>
<evidence type="ECO:0000313" key="3">
    <source>
        <dbReference type="EMBL" id="KGN41782.1"/>
    </source>
</evidence>
<evidence type="ECO:0000256" key="2">
    <source>
        <dbReference type="SAM" id="Phobius"/>
    </source>
</evidence>
<sequence length="380" mass="39424">MLMRRLPFLLPGAVALLLGLDAGLQLLDLPAVPVSERLPDVHGMLLVLGFVGTLISLERAVALRRRPGYAAPALLGVGGLLIVPPGTARAGQVLLVAGSGALCLVYAALWRRQRDEAVVVQALGAVLALGAVILWLGDVPVPRLLPWLAGFVVLTIAGERLELARIDLARSGPVLLSSVTLTLAAVVGLLWPGVGHPVFGLALLVLVGWLATHDVARRTVRSTGLPRFAAVCLLAGYAWLTVAGALWLLAGPVLEGPAYDAAVHAVFLGFTLSMIMAHAPVILPAVLRVALPYHSALYVPAVLLHASLLVRVVGGDARGWGLAREVGGALNVAAVLCLVAVLLWSAATAPRPNRHLPTQSVGPAASSRGDVERPLTGVAP</sequence>
<feature type="transmembrane region" description="Helical" evidence="2">
    <location>
        <begin position="261"/>
        <end position="283"/>
    </location>
</feature>
<dbReference type="eggNOG" id="COG4243">
    <property type="taxonomic scope" value="Bacteria"/>
</dbReference>
<dbReference type="EMBL" id="AVPL01000012">
    <property type="protein sequence ID" value="KGN41782.1"/>
    <property type="molecule type" value="Genomic_DNA"/>
</dbReference>
<feature type="transmembrane region" description="Helical" evidence="2">
    <location>
        <begin position="117"/>
        <end position="137"/>
    </location>
</feature>
<feature type="transmembrane region" description="Helical" evidence="2">
    <location>
        <begin position="69"/>
        <end position="87"/>
    </location>
</feature>
<feature type="transmembrane region" description="Helical" evidence="2">
    <location>
        <begin position="93"/>
        <end position="110"/>
    </location>
</feature>
<feature type="transmembrane region" description="Helical" evidence="2">
    <location>
        <begin position="295"/>
        <end position="314"/>
    </location>
</feature>
<reference evidence="3 4" key="1">
    <citation type="submission" date="2013-08" db="EMBL/GenBank/DDBJ databases">
        <title>The genome sequence of Knoellia aerolata.</title>
        <authorList>
            <person name="Zhu W."/>
            <person name="Wang G."/>
        </authorList>
    </citation>
    <scope>NUCLEOTIDE SEQUENCE [LARGE SCALE GENOMIC DNA]</scope>
    <source>
        <strain evidence="3 4">DSM 18566</strain>
    </source>
</reference>
<keyword evidence="2" id="KW-1133">Transmembrane helix</keyword>
<keyword evidence="4" id="KW-1185">Reference proteome</keyword>
<feature type="transmembrane region" description="Helical" evidence="2">
    <location>
        <begin position="326"/>
        <end position="347"/>
    </location>
</feature>
<dbReference type="STRING" id="1385519.N801_04445"/>
<feature type="transmembrane region" description="Helical" evidence="2">
    <location>
        <begin position="228"/>
        <end position="249"/>
    </location>
</feature>
<evidence type="ECO:0000256" key="1">
    <source>
        <dbReference type="SAM" id="MobiDB-lite"/>
    </source>
</evidence>
<dbReference type="Proteomes" id="UP000030013">
    <property type="component" value="Unassembled WGS sequence"/>
</dbReference>
<feature type="transmembrane region" description="Helical" evidence="2">
    <location>
        <begin position="38"/>
        <end position="57"/>
    </location>
</feature>
<name>A0A0A0K0C1_9MICO</name>
<evidence type="ECO:0000313" key="4">
    <source>
        <dbReference type="Proteomes" id="UP000030013"/>
    </source>
</evidence>
<accession>A0A0A0K0C1</accession>